<name>A0ABR9R5M5_9FIRM</name>
<dbReference type="Proteomes" id="UP000768567">
    <property type="component" value="Unassembled WGS sequence"/>
</dbReference>
<evidence type="ECO:0000313" key="2">
    <source>
        <dbReference type="Proteomes" id="UP000768567"/>
    </source>
</evidence>
<dbReference type="EMBL" id="JADCKC010000003">
    <property type="protein sequence ID" value="MBE5038441.1"/>
    <property type="molecule type" value="Genomic_DNA"/>
</dbReference>
<sequence>MTNILGNARFLQIRISDFGKPFEHKKRHTPHEAGCAGKAQKTIFKRLRHQSGNSAPLTA</sequence>
<accession>A0ABR9R5M5</accession>
<organism evidence="1 2">
    <name type="scientific">Gemmiger gallinarum</name>
    <dbReference type="NCBI Taxonomy" id="2779354"/>
    <lineage>
        <taxon>Bacteria</taxon>
        <taxon>Bacillati</taxon>
        <taxon>Bacillota</taxon>
        <taxon>Clostridia</taxon>
        <taxon>Eubacteriales</taxon>
        <taxon>Gemmiger</taxon>
    </lineage>
</organism>
<proteinExistence type="predicted"/>
<gene>
    <name evidence="1" type="ORF">INF35_11645</name>
</gene>
<reference evidence="1 2" key="1">
    <citation type="submission" date="2020-10" db="EMBL/GenBank/DDBJ databases">
        <title>ChiBAC.</title>
        <authorList>
            <person name="Zenner C."/>
            <person name="Hitch T.C.A."/>
            <person name="Clavel T."/>
        </authorList>
    </citation>
    <scope>NUCLEOTIDE SEQUENCE [LARGE SCALE GENOMIC DNA]</scope>
    <source>
        <strain evidence="1 2">DSM 109015</strain>
    </source>
</reference>
<comment type="caution">
    <text evidence="1">The sequence shown here is derived from an EMBL/GenBank/DDBJ whole genome shotgun (WGS) entry which is preliminary data.</text>
</comment>
<protein>
    <submittedName>
        <fullName evidence="1">Uncharacterized protein</fullName>
    </submittedName>
</protein>
<keyword evidence="2" id="KW-1185">Reference proteome</keyword>
<evidence type="ECO:0000313" key="1">
    <source>
        <dbReference type="EMBL" id="MBE5038441.1"/>
    </source>
</evidence>